<dbReference type="Proteomes" id="UP000175691">
    <property type="component" value="Unassembled WGS sequence"/>
</dbReference>
<accession>A0A1E7ZBZ5</accession>
<dbReference type="SUPFAM" id="SSF53590">
    <property type="entry name" value="Nucleoside hydrolase"/>
    <property type="match status" value="1"/>
</dbReference>
<reference evidence="4 5" key="1">
    <citation type="submission" date="2016-08" db="EMBL/GenBank/DDBJ databases">
        <authorList>
            <person name="Seilhamer J.J."/>
        </authorList>
    </citation>
    <scope>NUCLEOTIDE SEQUENCE [LARGE SCALE GENOMIC DNA]</scope>
    <source>
        <strain evidence="4 5">KCTC 42603</strain>
    </source>
</reference>
<dbReference type="STRING" id="1656094.BFC18_11070"/>
<dbReference type="InterPro" id="IPR036452">
    <property type="entry name" value="Ribo_hydro-like"/>
</dbReference>
<dbReference type="GO" id="GO:0008477">
    <property type="term" value="F:purine nucleosidase activity"/>
    <property type="evidence" value="ECO:0007669"/>
    <property type="project" value="TreeGrafter"/>
</dbReference>
<keyword evidence="2" id="KW-0326">Glycosidase</keyword>
<evidence type="ECO:0000259" key="3">
    <source>
        <dbReference type="Pfam" id="PF01156"/>
    </source>
</evidence>
<name>A0A1E7ZBZ5_9ALTE</name>
<dbReference type="OrthoDB" id="2530052at2"/>
<feature type="domain" description="Inosine/uridine-preferring nucleoside hydrolase" evidence="3">
    <location>
        <begin position="71"/>
        <end position="290"/>
    </location>
</feature>
<dbReference type="EMBL" id="MDHN01000021">
    <property type="protein sequence ID" value="OFC71043.1"/>
    <property type="molecule type" value="Genomic_DNA"/>
</dbReference>
<dbReference type="PANTHER" id="PTHR12304">
    <property type="entry name" value="INOSINE-URIDINE PREFERRING NUCLEOSIDE HYDROLASE"/>
    <property type="match status" value="1"/>
</dbReference>
<dbReference type="Gene3D" id="3.90.245.10">
    <property type="entry name" value="Ribonucleoside hydrolase-like"/>
    <property type="match status" value="1"/>
</dbReference>
<dbReference type="Pfam" id="PF01156">
    <property type="entry name" value="IU_nuc_hydro"/>
    <property type="match status" value="1"/>
</dbReference>
<gene>
    <name evidence="4" type="ORF">BFC18_11070</name>
</gene>
<keyword evidence="5" id="KW-1185">Reference proteome</keyword>
<evidence type="ECO:0000256" key="1">
    <source>
        <dbReference type="ARBA" id="ARBA00022801"/>
    </source>
</evidence>
<dbReference type="PANTHER" id="PTHR12304:SF4">
    <property type="entry name" value="URIDINE NUCLEOSIDASE"/>
    <property type="match status" value="1"/>
</dbReference>
<dbReference type="InterPro" id="IPR001910">
    <property type="entry name" value="Inosine/uridine_hydrolase_dom"/>
</dbReference>
<dbReference type="GO" id="GO:0005829">
    <property type="term" value="C:cytosol"/>
    <property type="evidence" value="ECO:0007669"/>
    <property type="project" value="TreeGrafter"/>
</dbReference>
<evidence type="ECO:0000256" key="2">
    <source>
        <dbReference type="ARBA" id="ARBA00023295"/>
    </source>
</evidence>
<evidence type="ECO:0000313" key="4">
    <source>
        <dbReference type="EMBL" id="OFC71043.1"/>
    </source>
</evidence>
<dbReference type="GO" id="GO:0006152">
    <property type="term" value="P:purine nucleoside catabolic process"/>
    <property type="evidence" value="ECO:0007669"/>
    <property type="project" value="TreeGrafter"/>
</dbReference>
<dbReference type="InterPro" id="IPR023186">
    <property type="entry name" value="IUNH"/>
</dbReference>
<keyword evidence="1 4" id="KW-0378">Hydrolase</keyword>
<sequence>MTVDTQSPVSVVIDCDAGNEIDDQFAIAWSLLRQDRLDLQAIYAAPYTNAFFENQDGEPTRVEHAAEGMKRSYDEILRVLSLMDATNTVPVLKGSEHYLKDMQEIENSPAVNDLINRARNAEKPLHVVTIGAPTNIACALLLAPDIAINIHVLWLGGHSQDWYDTEEFNLMQDMPASRVLLDSGVALTLFPCMGVTNTLATSIPEMQFYLLNTSRIGDYLANLAPTFNWITFASRKVMWDIANIGYLLEPSWFRCSLESSPVLNDNLTWSRDDRRHNIRIVRYIERDHLFKDIFRRIMDADKK</sequence>
<dbReference type="AlphaFoldDB" id="A0A1E7ZBZ5"/>
<proteinExistence type="predicted"/>
<organism evidence="4 5">
    <name type="scientific">Alteromonas confluentis</name>
    <dbReference type="NCBI Taxonomy" id="1656094"/>
    <lineage>
        <taxon>Bacteria</taxon>
        <taxon>Pseudomonadati</taxon>
        <taxon>Pseudomonadota</taxon>
        <taxon>Gammaproteobacteria</taxon>
        <taxon>Alteromonadales</taxon>
        <taxon>Alteromonadaceae</taxon>
        <taxon>Alteromonas/Salinimonas group</taxon>
        <taxon>Alteromonas</taxon>
    </lineage>
</organism>
<comment type="caution">
    <text evidence="4">The sequence shown here is derived from an EMBL/GenBank/DDBJ whole genome shotgun (WGS) entry which is preliminary data.</text>
</comment>
<evidence type="ECO:0000313" key="5">
    <source>
        <dbReference type="Proteomes" id="UP000175691"/>
    </source>
</evidence>
<protein>
    <submittedName>
        <fullName evidence="4">Nucleoside hydrolase</fullName>
    </submittedName>
</protein>